<accession>A0ABZ2EWS6</accession>
<feature type="domain" description="CobW/HypB/UreG nucleotide-binding" evidence="1">
    <location>
        <begin position="7"/>
        <end position="179"/>
    </location>
</feature>
<proteinExistence type="predicted"/>
<dbReference type="InterPro" id="IPR027417">
    <property type="entry name" value="P-loop_NTPase"/>
</dbReference>
<dbReference type="RefSeq" id="WP_018590643.1">
    <property type="nucleotide sequence ID" value="NZ_CP117523.1"/>
</dbReference>
<evidence type="ECO:0000313" key="4">
    <source>
        <dbReference type="Proteomes" id="UP001348492"/>
    </source>
</evidence>
<dbReference type="InterPro" id="IPR011629">
    <property type="entry name" value="CobW-like_C"/>
</dbReference>
<protein>
    <recommendedName>
        <fullName evidence="5">GTPase, G3E family</fullName>
    </recommendedName>
</protein>
<dbReference type="SUPFAM" id="SSF52540">
    <property type="entry name" value="P-loop containing nucleoside triphosphate hydrolases"/>
    <property type="match status" value="1"/>
</dbReference>
<evidence type="ECO:0008006" key="5">
    <source>
        <dbReference type="Google" id="ProtNLM"/>
    </source>
</evidence>
<evidence type="ECO:0000259" key="1">
    <source>
        <dbReference type="Pfam" id="PF02492"/>
    </source>
</evidence>
<dbReference type="Pfam" id="PF02492">
    <property type="entry name" value="cobW"/>
    <property type="match status" value="1"/>
</dbReference>
<evidence type="ECO:0000259" key="2">
    <source>
        <dbReference type="Pfam" id="PF07683"/>
    </source>
</evidence>
<dbReference type="Pfam" id="PF07683">
    <property type="entry name" value="CobW_C"/>
    <property type="match status" value="1"/>
</dbReference>
<sequence>MSIKIDIISGFLGAGKTTFLNEFVKNTDEKIAIIENEFGDMSIDSDLIKGDFIIKELPSGCICCSLIGNFKEAILSLIEETSLDRIIIEPSGVAMLSDIIKLCQDICKYSKKEMIINNVITIVDLCNFYEYEDNFGDFYLNQIKNANIILLSHFEGVNKNELEPIIWKLSDYNEQAYIIEEDWYLKRELNLKHYIEALEINRVVIKENLNDTTRIKKLLKSTTIDKPKVFTEEELKEVLELLNDKKQGYVLRGKGIIQIENGKTVHFDFTPRNYSYEYMNKICKTKVVIIGLLLNTKLLKELFLNEN</sequence>
<keyword evidence="4" id="KW-1185">Reference proteome</keyword>
<dbReference type="SUPFAM" id="SSF90002">
    <property type="entry name" value="Hypothetical protein YjiA, C-terminal domain"/>
    <property type="match status" value="1"/>
</dbReference>
<organism evidence="3 4">
    <name type="scientific">Terrisporobacter glycolicus ATCC 14880 = DSM 1288</name>
    <dbReference type="NCBI Taxonomy" id="1121315"/>
    <lineage>
        <taxon>Bacteria</taxon>
        <taxon>Bacillati</taxon>
        <taxon>Bacillota</taxon>
        <taxon>Clostridia</taxon>
        <taxon>Peptostreptococcales</taxon>
        <taxon>Peptostreptococcaceae</taxon>
        <taxon>Terrisporobacter</taxon>
    </lineage>
</organism>
<dbReference type="PANTHER" id="PTHR13748:SF62">
    <property type="entry name" value="COBW DOMAIN-CONTAINING PROTEIN"/>
    <property type="match status" value="1"/>
</dbReference>
<gene>
    <name evidence="3" type="ORF">TEGL_23040</name>
</gene>
<feature type="domain" description="CobW C-terminal" evidence="2">
    <location>
        <begin position="220"/>
        <end position="303"/>
    </location>
</feature>
<reference evidence="3 4" key="1">
    <citation type="journal article" date="2023" name="PLoS ONE">
        <title>Genome-based metabolic and phylogenomic analysis of three Terrisporobacter species.</title>
        <authorList>
            <person name="Boer T."/>
            <person name="Bengelsdorf F.R."/>
            <person name="Bomeke M."/>
            <person name="Daniel R."/>
            <person name="Poehlein A."/>
        </authorList>
    </citation>
    <scope>NUCLEOTIDE SEQUENCE [LARGE SCALE GENOMIC DNA]</scope>
    <source>
        <strain evidence="3 4">DSM 1288</strain>
    </source>
</reference>
<dbReference type="Proteomes" id="UP001348492">
    <property type="component" value="Chromosome"/>
</dbReference>
<name>A0ABZ2EWS6_9FIRM</name>
<evidence type="ECO:0000313" key="3">
    <source>
        <dbReference type="EMBL" id="WWD83885.1"/>
    </source>
</evidence>
<dbReference type="InterPro" id="IPR051316">
    <property type="entry name" value="Zinc-reg_GTPase_activator"/>
</dbReference>
<dbReference type="PANTHER" id="PTHR13748">
    <property type="entry name" value="COBW-RELATED"/>
    <property type="match status" value="1"/>
</dbReference>
<dbReference type="EMBL" id="CP117523">
    <property type="protein sequence ID" value="WWD83885.1"/>
    <property type="molecule type" value="Genomic_DNA"/>
</dbReference>
<dbReference type="InterPro" id="IPR003495">
    <property type="entry name" value="CobW/HypB/UreG_nucleotide-bd"/>
</dbReference>
<dbReference type="Gene3D" id="3.40.50.300">
    <property type="entry name" value="P-loop containing nucleotide triphosphate hydrolases"/>
    <property type="match status" value="1"/>
</dbReference>